<accession>F0W3C7</accession>
<evidence type="ECO:0000256" key="3">
    <source>
        <dbReference type="ARBA" id="ARBA00022737"/>
    </source>
</evidence>
<keyword evidence="3" id="KW-0677">Repeat</keyword>
<name>F0W3C7_9STRA</name>
<reference evidence="11" key="1">
    <citation type="journal article" date="2011" name="PLoS Biol.">
        <title>Gene gain and loss during evolution of obligate parasitism in the white rust pathogen of Arabidopsis thaliana.</title>
        <authorList>
            <person name="Kemen E."/>
            <person name="Gardiner A."/>
            <person name="Schultz-Larsen T."/>
            <person name="Kemen A.C."/>
            <person name="Balmuth A.L."/>
            <person name="Robert-Seilaniantz A."/>
            <person name="Bailey K."/>
            <person name="Holub E."/>
            <person name="Studholme D.J."/>
            <person name="Maclean D."/>
            <person name="Jones J.D."/>
        </authorList>
    </citation>
    <scope>NUCLEOTIDE SEQUENCE</scope>
</reference>
<evidence type="ECO:0000256" key="4">
    <source>
        <dbReference type="ARBA" id="ARBA00022803"/>
    </source>
</evidence>
<reference evidence="11" key="2">
    <citation type="submission" date="2011-02" db="EMBL/GenBank/DDBJ databases">
        <authorList>
            <person name="MacLean D."/>
        </authorList>
    </citation>
    <scope>NUCLEOTIDE SEQUENCE</scope>
</reference>
<dbReference type="GO" id="GO:0051879">
    <property type="term" value="F:Hsp90 protein binding"/>
    <property type="evidence" value="ECO:0007669"/>
    <property type="project" value="TreeGrafter"/>
</dbReference>
<keyword evidence="10" id="KW-0812">Transmembrane</keyword>
<dbReference type="AlphaFoldDB" id="F0W3C7"/>
<evidence type="ECO:0000256" key="9">
    <source>
        <dbReference type="PROSITE-ProRule" id="PRU00339"/>
    </source>
</evidence>
<keyword evidence="4 9" id="KW-0802">TPR repeat</keyword>
<feature type="repeat" description="TPR" evidence="9">
    <location>
        <begin position="83"/>
        <end position="116"/>
    </location>
</feature>
<comment type="function">
    <text evidence="5">Acts as a co-chaperone and mediates the association of the chaperones HSP70 and HSP90 probably facilitating substrate transfer from HSP70 to HSP90. Stimulates HSP70 ATPase activity and, in contrast, inhibits HSP90 ATPase activity.</text>
</comment>
<feature type="transmembrane region" description="Helical" evidence="10">
    <location>
        <begin position="193"/>
        <end position="214"/>
    </location>
</feature>
<dbReference type="SMART" id="SM00028">
    <property type="entry name" value="TPR"/>
    <property type="match status" value="3"/>
</dbReference>
<protein>
    <recommendedName>
        <fullName evidence="7">Hsp70-Hsp90 organising protein</fullName>
    </recommendedName>
    <alternativeName>
        <fullName evidence="8">Stress-inducible protein 1</fullName>
    </alternativeName>
</protein>
<comment type="subcellular location">
    <subcellularLocation>
        <location evidence="1">Cytoplasm</location>
    </subcellularLocation>
</comment>
<keyword evidence="2" id="KW-0963">Cytoplasm</keyword>
<comment type="subunit">
    <text evidence="6">Monomer. Homodimer. Forms a complex composed of HOP and chaperones HSP70 and HSP90; the interaction is stronger in the absence of ATP. Interacts (via TPR 1, 2, 3, 7, 8 and 9 repeats) with HSP70 (via C-terminus); the interaction is direct and is stronger in the absence of ATP. Interacts (via TPR 4, 5 and 6 repeats) with HSP90 (via C-terminus); the interaction is direct.</text>
</comment>
<feature type="transmembrane region" description="Helical" evidence="10">
    <location>
        <begin position="234"/>
        <end position="255"/>
    </location>
</feature>
<proteinExistence type="predicted"/>
<dbReference type="InterPro" id="IPR019734">
    <property type="entry name" value="TPR_rpt"/>
</dbReference>
<evidence type="ECO:0000256" key="2">
    <source>
        <dbReference type="ARBA" id="ARBA00022490"/>
    </source>
</evidence>
<evidence type="ECO:0000256" key="7">
    <source>
        <dbReference type="ARBA" id="ARBA00074766"/>
    </source>
</evidence>
<feature type="transmembrane region" description="Helical" evidence="10">
    <location>
        <begin position="326"/>
        <end position="350"/>
    </location>
</feature>
<dbReference type="FunFam" id="1.25.40.10:FF:000020">
    <property type="entry name" value="Stress-induced phosphoprotein 1"/>
    <property type="match status" value="1"/>
</dbReference>
<keyword evidence="10" id="KW-1133">Transmembrane helix</keyword>
<evidence type="ECO:0000256" key="5">
    <source>
        <dbReference type="ARBA" id="ARBA00056105"/>
    </source>
</evidence>
<dbReference type="Gene3D" id="1.25.40.10">
    <property type="entry name" value="Tetratricopeptide repeat domain"/>
    <property type="match status" value="1"/>
</dbReference>
<dbReference type="HOGENOM" id="CLU_053967_0_0_1"/>
<feature type="transmembrane region" description="Helical" evidence="10">
    <location>
        <begin position="287"/>
        <end position="306"/>
    </location>
</feature>
<feature type="transmembrane region" description="Helical" evidence="10">
    <location>
        <begin position="168"/>
        <end position="187"/>
    </location>
</feature>
<dbReference type="EMBL" id="FR824057">
    <property type="protein sequence ID" value="CCA15570.1"/>
    <property type="molecule type" value="Genomic_DNA"/>
</dbReference>
<gene>
    <name evidence="11" type="primary">AlNc14C12G1504</name>
    <name evidence="11" type="ORF">ALNC14_017130</name>
</gene>
<dbReference type="InterPro" id="IPR011990">
    <property type="entry name" value="TPR-like_helical_dom_sf"/>
</dbReference>
<dbReference type="GO" id="GO:0016020">
    <property type="term" value="C:membrane"/>
    <property type="evidence" value="ECO:0007669"/>
    <property type="project" value="InterPro"/>
</dbReference>
<evidence type="ECO:0000256" key="10">
    <source>
        <dbReference type="SAM" id="Phobius"/>
    </source>
</evidence>
<dbReference type="PANTHER" id="PTHR22904:SF523">
    <property type="entry name" value="STRESS-INDUCED-PHOSPHOPROTEIN 1"/>
    <property type="match status" value="1"/>
</dbReference>
<sequence length="421" mass="46512">MACEQAKDRGNKAFSAGSYQDAITSFTEAIALYEREASGGSCPTSGKLYVYFSNRSACYLKINDGAQALKDAEKCIALKADWPKGYSRKGAALFQLGRYPEAYRTYQDGLKVDSNNPALLEGLQMVERNLSTSTRTATRSPAKPSSTVPSLRSFLFRDAKARFQTFQFLLRNFMLLNFIMYCLPVGIPSHIAYGNFYKVAVLNYVSYLVFSNGIPKFNLGYAQRILMDPTTQSLCHCLVFWISSTYTLAMVPILLIELVHVAAYLSSFLKVVGLANTALIRTVNQKAVIPLCGIIISEPTFATLSSESKWAKVYHRVPIVAASIDVTIGVALVFELLTPTRNFLLVILYWQLLRIRYMISPPLQEAFRNLNAVILSVMHHPRCPAFVGKVYTKLQGIAKSMTDPAQAGSGTGGIGSRCAVM</sequence>
<organism evidence="11">
    <name type="scientific">Albugo laibachii Nc14</name>
    <dbReference type="NCBI Taxonomy" id="890382"/>
    <lineage>
        <taxon>Eukaryota</taxon>
        <taxon>Sar</taxon>
        <taxon>Stramenopiles</taxon>
        <taxon>Oomycota</taxon>
        <taxon>Peronosporomycetes</taxon>
        <taxon>Albuginales</taxon>
        <taxon>Albuginaceae</taxon>
        <taxon>Albugo</taxon>
    </lineage>
</organism>
<feature type="transmembrane region" description="Helical" evidence="10">
    <location>
        <begin position="261"/>
        <end position="280"/>
    </location>
</feature>
<evidence type="ECO:0000256" key="8">
    <source>
        <dbReference type="ARBA" id="ARBA00076447"/>
    </source>
</evidence>
<dbReference type="Pfam" id="PF03661">
    <property type="entry name" value="TMEM33_Pom33"/>
    <property type="match status" value="1"/>
</dbReference>
<dbReference type="PROSITE" id="PS50005">
    <property type="entry name" value="TPR"/>
    <property type="match status" value="1"/>
</dbReference>
<dbReference type="PANTHER" id="PTHR22904">
    <property type="entry name" value="TPR REPEAT CONTAINING PROTEIN"/>
    <property type="match status" value="1"/>
</dbReference>
<dbReference type="GO" id="GO:0005737">
    <property type="term" value="C:cytoplasm"/>
    <property type="evidence" value="ECO:0007669"/>
    <property type="project" value="UniProtKB-SubCell"/>
</dbReference>
<dbReference type="SUPFAM" id="SSF48452">
    <property type="entry name" value="TPR-like"/>
    <property type="match status" value="1"/>
</dbReference>
<keyword evidence="10" id="KW-0472">Membrane</keyword>
<evidence type="ECO:0000313" key="11">
    <source>
        <dbReference type="EMBL" id="CCA15570.1"/>
    </source>
</evidence>
<evidence type="ECO:0000256" key="6">
    <source>
        <dbReference type="ARBA" id="ARBA00066016"/>
    </source>
</evidence>
<evidence type="ECO:0000256" key="1">
    <source>
        <dbReference type="ARBA" id="ARBA00004496"/>
    </source>
</evidence>
<dbReference type="InterPro" id="IPR005344">
    <property type="entry name" value="TMEM33/Pom33"/>
</dbReference>